<gene>
    <name evidence="5" type="ORF">TCMB3V08_LOCUS13523</name>
</gene>
<reference evidence="5" key="1">
    <citation type="submission" date="2020-11" db="EMBL/GenBank/DDBJ databases">
        <authorList>
            <person name="Tran Van P."/>
        </authorList>
    </citation>
    <scope>NUCLEOTIDE SEQUENCE</scope>
</reference>
<sequence>MEMASYCFGKVKQITVIGSIPFHRSFVKEIGTQVQRFFDSKGVEFLLDTTPQSLKSIKNYGAVQQVCMQTNVKDVYAVGDAVFGPVLGTKTNIGHWRVAQYHGKVAAKNMLLKPTVPFFWTRFINMSIRYVEVSCELPVSTKEAMGLL</sequence>
<dbReference type="GO" id="GO:0005737">
    <property type="term" value="C:cytoplasm"/>
    <property type="evidence" value="ECO:0007669"/>
    <property type="project" value="TreeGrafter"/>
</dbReference>
<proteinExistence type="predicted"/>
<keyword evidence="4" id="KW-0560">Oxidoreductase</keyword>
<evidence type="ECO:0000256" key="1">
    <source>
        <dbReference type="ARBA" id="ARBA00001974"/>
    </source>
</evidence>
<keyword evidence="2" id="KW-0285">Flavoprotein</keyword>
<accession>A0A7R9JKJ4</accession>
<dbReference type="PANTHER" id="PTHR43557:SF2">
    <property type="entry name" value="RIESKE DOMAIN-CONTAINING PROTEIN-RELATED"/>
    <property type="match status" value="1"/>
</dbReference>
<name>A0A7R9JKJ4_TIMCA</name>
<dbReference type="Gene3D" id="3.50.50.60">
    <property type="entry name" value="FAD/NAD(P)-binding domain"/>
    <property type="match status" value="1"/>
</dbReference>
<dbReference type="PANTHER" id="PTHR43557">
    <property type="entry name" value="APOPTOSIS-INDUCING FACTOR 1"/>
    <property type="match status" value="1"/>
</dbReference>
<evidence type="ECO:0000313" key="5">
    <source>
        <dbReference type="EMBL" id="CAD7580990.1"/>
    </source>
</evidence>
<dbReference type="GO" id="GO:0016651">
    <property type="term" value="F:oxidoreductase activity, acting on NAD(P)H"/>
    <property type="evidence" value="ECO:0007669"/>
    <property type="project" value="TreeGrafter"/>
</dbReference>
<organism evidence="5">
    <name type="scientific">Timema californicum</name>
    <name type="common">California timema</name>
    <name type="synonym">Walking stick</name>
    <dbReference type="NCBI Taxonomy" id="61474"/>
    <lineage>
        <taxon>Eukaryota</taxon>
        <taxon>Metazoa</taxon>
        <taxon>Ecdysozoa</taxon>
        <taxon>Arthropoda</taxon>
        <taxon>Hexapoda</taxon>
        <taxon>Insecta</taxon>
        <taxon>Pterygota</taxon>
        <taxon>Neoptera</taxon>
        <taxon>Polyneoptera</taxon>
        <taxon>Phasmatodea</taxon>
        <taxon>Timematodea</taxon>
        <taxon>Timematoidea</taxon>
        <taxon>Timematidae</taxon>
        <taxon>Timema</taxon>
    </lineage>
</organism>
<dbReference type="InterPro" id="IPR036188">
    <property type="entry name" value="FAD/NAD-bd_sf"/>
</dbReference>
<dbReference type="InterPro" id="IPR050446">
    <property type="entry name" value="FAD-oxidoreductase/Apoptosis"/>
</dbReference>
<dbReference type="SUPFAM" id="SSF51905">
    <property type="entry name" value="FAD/NAD(P)-binding domain"/>
    <property type="match status" value="1"/>
</dbReference>
<evidence type="ECO:0000256" key="4">
    <source>
        <dbReference type="ARBA" id="ARBA00023002"/>
    </source>
</evidence>
<protein>
    <submittedName>
        <fullName evidence="5">(California timema) hypothetical protein</fullName>
    </submittedName>
</protein>
<keyword evidence="3" id="KW-0274">FAD</keyword>
<comment type="cofactor">
    <cofactor evidence="1">
        <name>FAD</name>
        <dbReference type="ChEBI" id="CHEBI:57692"/>
    </cofactor>
</comment>
<evidence type="ECO:0000256" key="2">
    <source>
        <dbReference type="ARBA" id="ARBA00022630"/>
    </source>
</evidence>
<dbReference type="AlphaFoldDB" id="A0A7R9JKJ4"/>
<evidence type="ECO:0000256" key="3">
    <source>
        <dbReference type="ARBA" id="ARBA00022827"/>
    </source>
</evidence>
<dbReference type="EMBL" id="OE207989">
    <property type="protein sequence ID" value="CAD7580990.1"/>
    <property type="molecule type" value="Genomic_DNA"/>
</dbReference>